<dbReference type="PANTHER" id="PTHR11567:SF202">
    <property type="entry name" value="LYSOPHOSPHATIDIC ACID PHOSPHATASE TYPE 6"/>
    <property type="match status" value="1"/>
</dbReference>
<evidence type="ECO:0000256" key="2">
    <source>
        <dbReference type="SAM" id="MobiDB-lite"/>
    </source>
</evidence>
<reference evidence="4" key="2">
    <citation type="submission" date="2025-09" db="UniProtKB">
        <authorList>
            <consortium name="Ensembl"/>
        </authorList>
    </citation>
    <scope>IDENTIFICATION</scope>
</reference>
<protein>
    <submittedName>
        <fullName evidence="4">Acid phosphatase 6, lysophosphatidic</fullName>
    </submittedName>
</protein>
<dbReference type="Ensembl" id="ENSPKIT00000007065.1">
    <property type="protein sequence ID" value="ENSPKIP00000026311.1"/>
    <property type="gene ID" value="ENSPKIG00000008848.1"/>
</dbReference>
<sequence length="399" mass="44451">MAPCTGQFVLSVFLTCCIVPCPSHSHSKHQKACGAGGRSRPLPRGTRVPAPCQADWVPDLLKVPAHTQIDYVVTDLEGGPRPSAPVEDGYRVTKLHGGTYPGQLTTLGMQQLYDLGMRLRRSYITDLPFLTASFSAAEVYVRSTNIMRTIESAKCLVAGLYQQKQDDTVPILTTDTENEILYPNYHGCKLLKVLIGRQWAELFQLPDITADLKSIQAALGIQTEQRLDFIHLRDNMVAREAHGLPGPAGLEMWRSTVERRAVQMICHIYGASREHLQLSIGPFLQILLTNIEDKLKGAASAQSRKLFLYSVHDTTLMPCLMALGIFDTKWPPYAANLILELHQHCVTQEAFVKVSYLGQDKLIPGCSGVYCPLREFQAILSNLLLTMDRYRILCNQADL</sequence>
<reference evidence="4" key="1">
    <citation type="submission" date="2025-08" db="UniProtKB">
        <authorList>
            <consortium name="Ensembl"/>
        </authorList>
    </citation>
    <scope>IDENTIFICATION</scope>
</reference>
<evidence type="ECO:0000256" key="3">
    <source>
        <dbReference type="SAM" id="SignalP"/>
    </source>
</evidence>
<accession>A0A3B3S8H9</accession>
<comment type="similarity">
    <text evidence="1">Belongs to the histidine acid phosphatase family.</text>
</comment>
<feature type="region of interest" description="Disordered" evidence="2">
    <location>
        <begin position="24"/>
        <end position="47"/>
    </location>
</feature>
<evidence type="ECO:0000256" key="1">
    <source>
        <dbReference type="ARBA" id="ARBA00005375"/>
    </source>
</evidence>
<dbReference type="GO" id="GO:0005739">
    <property type="term" value="C:mitochondrion"/>
    <property type="evidence" value="ECO:0007669"/>
    <property type="project" value="TreeGrafter"/>
</dbReference>
<dbReference type="GO" id="GO:2001311">
    <property type="term" value="P:lysobisphosphatidic acid metabolic process"/>
    <property type="evidence" value="ECO:0007669"/>
    <property type="project" value="TreeGrafter"/>
</dbReference>
<dbReference type="Gene3D" id="3.40.50.1240">
    <property type="entry name" value="Phosphoglycerate mutase-like"/>
    <property type="match status" value="1"/>
</dbReference>
<organism evidence="4 5">
    <name type="scientific">Paramormyrops kingsleyae</name>
    <dbReference type="NCBI Taxonomy" id="1676925"/>
    <lineage>
        <taxon>Eukaryota</taxon>
        <taxon>Metazoa</taxon>
        <taxon>Chordata</taxon>
        <taxon>Craniata</taxon>
        <taxon>Vertebrata</taxon>
        <taxon>Euteleostomi</taxon>
        <taxon>Actinopterygii</taxon>
        <taxon>Neopterygii</taxon>
        <taxon>Teleostei</taxon>
        <taxon>Osteoglossocephala</taxon>
        <taxon>Osteoglossomorpha</taxon>
        <taxon>Osteoglossiformes</taxon>
        <taxon>Mormyridae</taxon>
        <taxon>Paramormyrops</taxon>
    </lineage>
</organism>
<evidence type="ECO:0000313" key="5">
    <source>
        <dbReference type="Proteomes" id="UP000261540"/>
    </source>
</evidence>
<keyword evidence="5" id="KW-1185">Reference proteome</keyword>
<evidence type="ECO:0000313" key="4">
    <source>
        <dbReference type="Ensembl" id="ENSPKIP00000026311.1"/>
    </source>
</evidence>
<dbReference type="Pfam" id="PF00328">
    <property type="entry name" value="His_Phos_2"/>
    <property type="match status" value="2"/>
</dbReference>
<dbReference type="SUPFAM" id="SSF53254">
    <property type="entry name" value="Phosphoglycerate mutase-like"/>
    <property type="match status" value="1"/>
</dbReference>
<feature type="chain" id="PRO_5017480288" evidence="3">
    <location>
        <begin position="26"/>
        <end position="399"/>
    </location>
</feature>
<dbReference type="CDD" id="cd07061">
    <property type="entry name" value="HP_HAP_like"/>
    <property type="match status" value="1"/>
</dbReference>
<dbReference type="GeneTree" id="ENSGT00940000158408"/>
<dbReference type="STRING" id="1676925.ENSPKIP00000026311"/>
<dbReference type="GO" id="GO:0052642">
    <property type="term" value="F:lysophosphatidic acid phosphatase activity"/>
    <property type="evidence" value="ECO:0007669"/>
    <property type="project" value="TreeGrafter"/>
</dbReference>
<dbReference type="PANTHER" id="PTHR11567">
    <property type="entry name" value="ACID PHOSPHATASE-RELATED"/>
    <property type="match status" value="1"/>
</dbReference>
<dbReference type="AlphaFoldDB" id="A0A3B3S8H9"/>
<keyword evidence="3" id="KW-0732">Signal</keyword>
<dbReference type="InterPro" id="IPR050645">
    <property type="entry name" value="Histidine_acid_phosphatase"/>
</dbReference>
<feature type="signal peptide" evidence="3">
    <location>
        <begin position="1"/>
        <end position="25"/>
    </location>
</feature>
<dbReference type="InterPro" id="IPR029033">
    <property type="entry name" value="His_PPase_superfam"/>
</dbReference>
<proteinExistence type="inferred from homology"/>
<dbReference type="Proteomes" id="UP000261540">
    <property type="component" value="Unplaced"/>
</dbReference>
<name>A0A3B3S8H9_9TELE</name>
<dbReference type="InterPro" id="IPR000560">
    <property type="entry name" value="His_Pase_clade-2"/>
</dbReference>